<dbReference type="Proteomes" id="UP001596512">
    <property type="component" value="Unassembled WGS sequence"/>
</dbReference>
<organism evidence="6 7">
    <name type="scientific">Actinokineospora soli</name>
    <dbReference type="NCBI Taxonomy" id="1048753"/>
    <lineage>
        <taxon>Bacteria</taxon>
        <taxon>Bacillati</taxon>
        <taxon>Actinomycetota</taxon>
        <taxon>Actinomycetes</taxon>
        <taxon>Pseudonocardiales</taxon>
        <taxon>Pseudonocardiaceae</taxon>
        <taxon>Actinokineospora</taxon>
    </lineage>
</organism>
<keyword evidence="3" id="KW-0732">Signal</keyword>
<comment type="caution">
    <text evidence="6">The sequence shown here is derived from an EMBL/GenBank/DDBJ whole genome shotgun (WGS) entry which is preliminary data.</text>
</comment>
<evidence type="ECO:0000256" key="2">
    <source>
        <dbReference type="SAM" id="MobiDB-lite"/>
    </source>
</evidence>
<accession>A0ABW2TI56</accession>
<evidence type="ECO:0000259" key="4">
    <source>
        <dbReference type="Pfam" id="PF05089"/>
    </source>
</evidence>
<proteinExistence type="predicted"/>
<dbReference type="InterPro" id="IPR007781">
    <property type="entry name" value="NAGLU"/>
</dbReference>
<keyword evidence="1" id="KW-0378">Hydrolase</keyword>
<evidence type="ECO:0000259" key="5">
    <source>
        <dbReference type="Pfam" id="PF12971"/>
    </source>
</evidence>
<dbReference type="PANTHER" id="PTHR12872:SF1">
    <property type="entry name" value="ALPHA-N-ACETYLGLUCOSAMINIDASE"/>
    <property type="match status" value="1"/>
</dbReference>
<feature type="domain" description="Alpha-N-acetylglucosaminidase tim-barrel" evidence="4">
    <location>
        <begin position="126"/>
        <end position="445"/>
    </location>
</feature>
<sequence>MRKRPLALGLSALLALGLLAPPSAAAQSFDARPAEQALARLVPGHAGQFAFLTRPRPTSGDYFAVSGQAGRITVEGTSPAVLLTGVGWYLKKAGVDISWPGDSLSRLPAVLPAPVPFRQDAVVPHRFALNDTDDGYSGAYRDWTAFQRQIDILALHGFNEVFVQMGAEAPYYAAFQEFGYTAAELRSWIPGPAHQPWWLLQNMSGFAGPVTDELIAARAALGRQVVDRLHELGMTPVLPGYFGTVPDGFATRNPGASVVPQGDWVGFKRPDWLAPTSPVFAAVAESYYRHQRRLLGASTMYKMDLLHEGGRPGTVPVGDAARGVLTALDAAAPGATWVLLGWLGNPRAEIIDAVPHDRMLVLDGLSDRYNGLDREAAWKGTPYAFGTIPNFGGHTTIGANTAVWSSRFHQWRTKPGSALRGVAYLPEGTGTDPAAFELAAELAWHPGPIDQRAWFADFARSRYGVASADAAAAWEALRRARTRRARARGASPRTACSPPARA</sequence>
<evidence type="ECO:0000313" key="7">
    <source>
        <dbReference type="Proteomes" id="UP001596512"/>
    </source>
</evidence>
<dbReference type="InterPro" id="IPR024240">
    <property type="entry name" value="NAGLU_N"/>
</dbReference>
<dbReference type="Gene3D" id="3.30.379.10">
    <property type="entry name" value="Chitobiase/beta-hexosaminidase domain 2-like"/>
    <property type="match status" value="1"/>
</dbReference>
<dbReference type="Pfam" id="PF12971">
    <property type="entry name" value="NAGLU_N"/>
    <property type="match status" value="1"/>
</dbReference>
<name>A0ABW2TI56_9PSEU</name>
<reference evidence="7" key="1">
    <citation type="journal article" date="2019" name="Int. J. Syst. Evol. Microbiol.">
        <title>The Global Catalogue of Microorganisms (GCM) 10K type strain sequencing project: providing services to taxonomists for standard genome sequencing and annotation.</title>
        <authorList>
            <consortium name="The Broad Institute Genomics Platform"/>
            <consortium name="The Broad Institute Genome Sequencing Center for Infectious Disease"/>
            <person name="Wu L."/>
            <person name="Ma J."/>
        </authorList>
    </citation>
    <scope>NUCLEOTIDE SEQUENCE [LARGE SCALE GENOMIC DNA]</scope>
    <source>
        <strain evidence="7">JCM 17695</strain>
    </source>
</reference>
<protein>
    <submittedName>
        <fullName evidence="6">Alpha-N-acetylglucosaminidase</fullName>
    </submittedName>
</protein>
<dbReference type="Gene3D" id="3.20.20.80">
    <property type="entry name" value="Glycosidases"/>
    <property type="match status" value="1"/>
</dbReference>
<gene>
    <name evidence="6" type="ORF">ACFQV2_07245</name>
</gene>
<dbReference type="EMBL" id="JBHTEY010000004">
    <property type="protein sequence ID" value="MFC7613432.1"/>
    <property type="molecule type" value="Genomic_DNA"/>
</dbReference>
<feature type="domain" description="Alpha-N-acetylglucosaminidase N-terminal" evidence="5">
    <location>
        <begin position="33"/>
        <end position="113"/>
    </location>
</feature>
<dbReference type="InterPro" id="IPR029018">
    <property type="entry name" value="Hex-like_dom2"/>
</dbReference>
<evidence type="ECO:0000256" key="3">
    <source>
        <dbReference type="SAM" id="SignalP"/>
    </source>
</evidence>
<dbReference type="InterPro" id="IPR024733">
    <property type="entry name" value="NAGLU_tim-barrel"/>
</dbReference>
<evidence type="ECO:0000313" key="6">
    <source>
        <dbReference type="EMBL" id="MFC7613432.1"/>
    </source>
</evidence>
<dbReference type="Pfam" id="PF05089">
    <property type="entry name" value="NAGLU"/>
    <property type="match status" value="1"/>
</dbReference>
<evidence type="ECO:0000256" key="1">
    <source>
        <dbReference type="ARBA" id="ARBA00022801"/>
    </source>
</evidence>
<feature type="region of interest" description="Disordered" evidence="2">
    <location>
        <begin position="483"/>
        <end position="502"/>
    </location>
</feature>
<dbReference type="PANTHER" id="PTHR12872">
    <property type="entry name" value="ALPHA-N-ACETYLGLUCOSAMINIDASE"/>
    <property type="match status" value="1"/>
</dbReference>
<keyword evidence="7" id="KW-1185">Reference proteome</keyword>
<feature type="chain" id="PRO_5047462049" evidence="3">
    <location>
        <begin position="26"/>
        <end position="502"/>
    </location>
</feature>
<feature type="signal peptide" evidence="3">
    <location>
        <begin position="1"/>
        <end position="25"/>
    </location>
</feature>